<evidence type="ECO:0000313" key="2">
    <source>
        <dbReference type="EMBL" id="PAE87710.1"/>
    </source>
</evidence>
<accession>A0A268NXC0</accession>
<comment type="caution">
    <text evidence="2">The sequence shown here is derived from an EMBL/GenBank/DDBJ whole genome shotgun (WGS) entry which is preliminary data.</text>
</comment>
<dbReference type="RefSeq" id="WP_095327038.1">
    <property type="nucleotide sequence ID" value="NZ_NPBS01000016.1"/>
</dbReference>
<reference evidence="4 5" key="1">
    <citation type="submission" date="2017-07" db="EMBL/GenBank/DDBJ databases">
        <title>Isolation and whole genome analysis of endospore-forming bacteria from heroin.</title>
        <authorList>
            <person name="Kalinowski J."/>
            <person name="Ahrens B."/>
            <person name="Al-Dilaimi A."/>
            <person name="Winkler A."/>
            <person name="Wibberg D."/>
            <person name="Schleenbecker U."/>
            <person name="Ruckert C."/>
            <person name="Wolfel R."/>
            <person name="Grass G."/>
        </authorList>
    </citation>
    <scope>NUCLEOTIDE SEQUENCE [LARGE SCALE GENOMIC DNA]</scope>
    <source>
        <strain evidence="3 4">7523-2</strain>
        <strain evidence="2 5">7539</strain>
    </source>
</reference>
<dbReference type="EMBL" id="NPCC01000030">
    <property type="protein sequence ID" value="PAE87710.1"/>
    <property type="molecule type" value="Genomic_DNA"/>
</dbReference>
<dbReference type="AlphaFoldDB" id="A0A268NXC0"/>
<organism evidence="2 5">
    <name type="scientific">Shouchella clausii</name>
    <name type="common">Alkalihalobacillus clausii</name>
    <dbReference type="NCBI Taxonomy" id="79880"/>
    <lineage>
        <taxon>Bacteria</taxon>
        <taxon>Bacillati</taxon>
        <taxon>Bacillota</taxon>
        <taxon>Bacilli</taxon>
        <taxon>Bacillales</taxon>
        <taxon>Bacillaceae</taxon>
        <taxon>Shouchella</taxon>
    </lineage>
</organism>
<sequence>MAKMMKKNQIENLSPESRIKNSYESLYYRADSGDPEADTIVREEMQRSFRRRGVVLADNPDDVILKTLMVDAYKKSTKELSAGNLSPNWEKNLLRDFDTFTKNHPSFYTTTFDSYENRYGVPVDFSADYERMIKENDGTDPFRVEPTEADLDAMQRDWYKQFSRRGEMKAAGLSYTKHAPEVKTPPRRSYQQIKQEEAAAQEVKGQKYDKQYDLYIKSRKRTYQKTTAGDDYGFDEQDYELEDDGPEL</sequence>
<evidence type="ECO:0000256" key="1">
    <source>
        <dbReference type="SAM" id="MobiDB-lite"/>
    </source>
</evidence>
<protein>
    <submittedName>
        <fullName evidence="2">Uncharacterized protein</fullName>
    </submittedName>
</protein>
<proteinExistence type="predicted"/>
<dbReference type="EMBL" id="NPBS01000016">
    <property type="protein sequence ID" value="PAF27359.1"/>
    <property type="molecule type" value="Genomic_DNA"/>
</dbReference>
<dbReference type="Proteomes" id="UP000216133">
    <property type="component" value="Unassembled WGS sequence"/>
</dbReference>
<gene>
    <name evidence="3" type="ORF">CHH61_03825</name>
    <name evidence="2" type="ORF">CHH72_16865</name>
</gene>
<name>A0A268NXC0_SHOCL</name>
<evidence type="ECO:0000313" key="5">
    <source>
        <dbReference type="Proteomes" id="UP000216207"/>
    </source>
</evidence>
<feature type="region of interest" description="Disordered" evidence="1">
    <location>
        <begin position="222"/>
        <end position="248"/>
    </location>
</feature>
<evidence type="ECO:0000313" key="3">
    <source>
        <dbReference type="EMBL" id="PAF27359.1"/>
    </source>
</evidence>
<dbReference type="Proteomes" id="UP000216207">
    <property type="component" value="Unassembled WGS sequence"/>
</dbReference>
<evidence type="ECO:0000313" key="4">
    <source>
        <dbReference type="Proteomes" id="UP000216133"/>
    </source>
</evidence>
<feature type="compositionally biased region" description="Acidic residues" evidence="1">
    <location>
        <begin position="232"/>
        <end position="248"/>
    </location>
</feature>